<dbReference type="AlphaFoldDB" id="A0A4U0XBQ0"/>
<sequence>MADYTTDVFISGAGPVGLVLAYQLTRLGLSVHIIDAADKSSPNFPMYGRACTLYPRTLEILDQFDLYDDMTQIGFIGKQSFTYADGKRTQGRGWEALLNPSGQAHFQHVLNIRLKYSEDIFRAKLAEMGVQIHAPTKLLRYELDASARDDYQVYAHCQSMLGEPTTVKAKYIVGCDGGGSTVRKLAGIPFIGERKMDHWVRIDGLVKTNLPEARLGLGTFESKTHGHVLWVSLDHSATRVGYVLSEELFEKYGTNMSAADAAVEAAKAVAPFELEFSEIHWHTVYGIQQHVAERFQERERILIAGDAAHTHSSGSAQGMNTGMHDVNSLAWRLAGVLKGWYKSEVLANYSDERQATATQLINNDKLISTLIGRKIPESMKGRTEDPMVLLDEVLGAQRDFTNGLGISYPPNLVNDVDCSDPLISTIPGHHFADTEIYRNGDTRNAIRLHEVTKYNGKFHILVFAGVAAHTRSALRSLRAAVDRQAPRFQHAVDFLTIIAGTGRAFEEHLGVPQFGKAYWDIDLGAHTCYGVDTESGAMAVLRPDGLLGHVASLDGFDRVVSYLERLIVPRETKAATNGHATGKELGDVFIENENNLAMPEEDGSESKEAGVVVQ</sequence>
<evidence type="ECO:0000256" key="1">
    <source>
        <dbReference type="ARBA" id="ARBA00007801"/>
    </source>
</evidence>
<evidence type="ECO:0000259" key="6">
    <source>
        <dbReference type="Pfam" id="PF07976"/>
    </source>
</evidence>
<dbReference type="GO" id="GO:0071949">
    <property type="term" value="F:FAD binding"/>
    <property type="evidence" value="ECO:0007669"/>
    <property type="project" value="InterPro"/>
</dbReference>
<reference evidence="7 8" key="1">
    <citation type="submission" date="2017-03" db="EMBL/GenBank/DDBJ databases">
        <title>Genomes of endolithic fungi from Antarctica.</title>
        <authorList>
            <person name="Coleine C."/>
            <person name="Masonjones S."/>
            <person name="Stajich J.E."/>
        </authorList>
    </citation>
    <scope>NUCLEOTIDE SEQUENCE [LARGE SCALE GENOMIC DNA]</scope>
    <source>
        <strain evidence="7 8">CCFEE 5184</strain>
    </source>
</reference>
<dbReference type="InterPro" id="IPR050641">
    <property type="entry name" value="RIFMO-like"/>
</dbReference>
<evidence type="ECO:0000256" key="4">
    <source>
        <dbReference type="ARBA" id="ARBA00023002"/>
    </source>
</evidence>
<dbReference type="SUPFAM" id="SSF52833">
    <property type="entry name" value="Thioredoxin-like"/>
    <property type="match status" value="1"/>
</dbReference>
<dbReference type="Proteomes" id="UP000309340">
    <property type="component" value="Unassembled WGS sequence"/>
</dbReference>
<keyword evidence="2" id="KW-0285">Flavoprotein</keyword>
<evidence type="ECO:0000256" key="2">
    <source>
        <dbReference type="ARBA" id="ARBA00022630"/>
    </source>
</evidence>
<dbReference type="GO" id="GO:0016709">
    <property type="term" value="F:oxidoreductase activity, acting on paired donors, with incorporation or reduction of molecular oxygen, NAD(P)H as one donor, and incorporation of one atom of oxygen"/>
    <property type="evidence" value="ECO:0007669"/>
    <property type="project" value="UniProtKB-ARBA"/>
</dbReference>
<dbReference type="PRINTS" id="PR00420">
    <property type="entry name" value="RNGMNOXGNASE"/>
</dbReference>
<evidence type="ECO:0000313" key="7">
    <source>
        <dbReference type="EMBL" id="TKA74142.1"/>
    </source>
</evidence>
<feature type="domain" description="FAD-binding" evidence="5">
    <location>
        <begin position="6"/>
        <end position="363"/>
    </location>
</feature>
<dbReference type="Pfam" id="PF01494">
    <property type="entry name" value="FAD_binding_3"/>
    <property type="match status" value="1"/>
</dbReference>
<dbReference type="Gene3D" id="3.40.30.20">
    <property type="match status" value="1"/>
</dbReference>
<dbReference type="STRING" id="329884.A0A4U0XBQ0"/>
<dbReference type="InterPro" id="IPR002938">
    <property type="entry name" value="FAD-bd"/>
</dbReference>
<feature type="domain" description="Phenol hydroxylase-like C-terminal dimerisation" evidence="6">
    <location>
        <begin position="407"/>
        <end position="569"/>
    </location>
</feature>
<dbReference type="PANTHER" id="PTHR43004:SF5">
    <property type="entry name" value="FAD-BINDING DOMAIN-CONTAINING PROTEIN"/>
    <property type="match status" value="1"/>
</dbReference>
<evidence type="ECO:0000259" key="5">
    <source>
        <dbReference type="Pfam" id="PF01494"/>
    </source>
</evidence>
<dbReference type="PANTHER" id="PTHR43004">
    <property type="entry name" value="TRK SYSTEM POTASSIUM UPTAKE PROTEIN"/>
    <property type="match status" value="1"/>
</dbReference>
<name>A0A4U0XBQ0_9PEZI</name>
<protein>
    <recommendedName>
        <fullName evidence="9">FAD-binding domain-containing protein</fullName>
    </recommendedName>
</protein>
<proteinExistence type="inferred from homology"/>
<dbReference type="Gene3D" id="3.50.50.60">
    <property type="entry name" value="FAD/NAD(P)-binding domain"/>
    <property type="match status" value="1"/>
</dbReference>
<keyword evidence="3" id="KW-0274">FAD</keyword>
<dbReference type="InterPro" id="IPR036188">
    <property type="entry name" value="FAD/NAD-bd_sf"/>
</dbReference>
<evidence type="ECO:0000313" key="8">
    <source>
        <dbReference type="Proteomes" id="UP000309340"/>
    </source>
</evidence>
<dbReference type="Pfam" id="PF07976">
    <property type="entry name" value="Phe_hydrox_dim"/>
    <property type="match status" value="1"/>
</dbReference>
<organism evidence="7 8">
    <name type="scientific">Friedmanniomyces simplex</name>
    <dbReference type="NCBI Taxonomy" id="329884"/>
    <lineage>
        <taxon>Eukaryota</taxon>
        <taxon>Fungi</taxon>
        <taxon>Dikarya</taxon>
        <taxon>Ascomycota</taxon>
        <taxon>Pezizomycotina</taxon>
        <taxon>Dothideomycetes</taxon>
        <taxon>Dothideomycetidae</taxon>
        <taxon>Mycosphaerellales</taxon>
        <taxon>Teratosphaeriaceae</taxon>
        <taxon>Friedmanniomyces</taxon>
    </lineage>
</organism>
<dbReference type="InterPro" id="IPR038220">
    <property type="entry name" value="PHOX_C_sf"/>
</dbReference>
<dbReference type="Gene3D" id="3.30.9.10">
    <property type="entry name" value="D-Amino Acid Oxidase, subunit A, domain 2"/>
    <property type="match status" value="1"/>
</dbReference>
<dbReference type="EMBL" id="NAJQ01000237">
    <property type="protein sequence ID" value="TKA74142.1"/>
    <property type="molecule type" value="Genomic_DNA"/>
</dbReference>
<evidence type="ECO:0008006" key="9">
    <source>
        <dbReference type="Google" id="ProtNLM"/>
    </source>
</evidence>
<comment type="similarity">
    <text evidence="1">Belongs to the PheA/TfdB FAD monooxygenase family.</text>
</comment>
<gene>
    <name evidence="7" type="ORF">B0A55_06822</name>
</gene>
<dbReference type="InterPro" id="IPR036249">
    <property type="entry name" value="Thioredoxin-like_sf"/>
</dbReference>
<dbReference type="InterPro" id="IPR012941">
    <property type="entry name" value="Phe_hydrox_C_dim_dom"/>
</dbReference>
<comment type="caution">
    <text evidence="7">The sequence shown here is derived from an EMBL/GenBank/DDBJ whole genome shotgun (WGS) entry which is preliminary data.</text>
</comment>
<dbReference type="SUPFAM" id="SSF51905">
    <property type="entry name" value="FAD/NAD(P)-binding domain"/>
    <property type="match status" value="1"/>
</dbReference>
<keyword evidence="4" id="KW-0560">Oxidoreductase</keyword>
<evidence type="ECO:0000256" key="3">
    <source>
        <dbReference type="ARBA" id="ARBA00022827"/>
    </source>
</evidence>
<dbReference type="SUPFAM" id="SSF54373">
    <property type="entry name" value="FAD-linked reductases, C-terminal domain"/>
    <property type="match status" value="1"/>
</dbReference>
<keyword evidence="8" id="KW-1185">Reference proteome</keyword>
<accession>A0A4U0XBQ0</accession>
<dbReference type="OrthoDB" id="3934931at2759"/>